<reference evidence="7" key="1">
    <citation type="submission" date="2025-08" db="UniProtKB">
        <authorList>
            <consortium name="RefSeq"/>
        </authorList>
    </citation>
    <scope>IDENTIFICATION</scope>
    <source>
        <tissue evidence="7">Whole Larva</tissue>
    </source>
</reference>
<dbReference type="SUPFAM" id="SSF63862">
    <property type="entry name" value="Thiamin pyrophosphokinase, substrate-binding domain"/>
    <property type="match status" value="1"/>
</dbReference>
<evidence type="ECO:0000256" key="2">
    <source>
        <dbReference type="ARBA" id="ARBA00022741"/>
    </source>
</evidence>
<evidence type="ECO:0000313" key="7">
    <source>
        <dbReference type="RefSeq" id="XP_017774131.1"/>
    </source>
</evidence>
<dbReference type="InterPro" id="IPR036759">
    <property type="entry name" value="TPK_catalytic_sf"/>
</dbReference>
<dbReference type="Proteomes" id="UP000695000">
    <property type="component" value="Unplaced"/>
</dbReference>
<dbReference type="InterPro" id="IPR006282">
    <property type="entry name" value="Thi_PPkinase"/>
</dbReference>
<dbReference type="NCBIfam" id="TIGR01378">
    <property type="entry name" value="thi_PPkinase"/>
    <property type="match status" value="1"/>
</dbReference>
<dbReference type="InterPro" id="IPR007371">
    <property type="entry name" value="TPK_catalytic"/>
</dbReference>
<keyword evidence="3" id="KW-0418">Kinase</keyword>
<dbReference type="SMART" id="SM00983">
    <property type="entry name" value="TPK_B1_binding"/>
    <property type="match status" value="1"/>
</dbReference>
<proteinExistence type="predicted"/>
<keyword evidence="4" id="KW-0067">ATP-binding</keyword>
<dbReference type="Gene3D" id="2.60.120.320">
    <property type="entry name" value="Thiamin pyrophosphokinase, thiamin-binding domain"/>
    <property type="match status" value="1"/>
</dbReference>
<accession>A0ABM1MHT1</accession>
<dbReference type="InterPro" id="IPR036371">
    <property type="entry name" value="TPK_B1-bd_sf"/>
</dbReference>
<evidence type="ECO:0000256" key="4">
    <source>
        <dbReference type="ARBA" id="ARBA00022840"/>
    </source>
</evidence>
<dbReference type="CDD" id="cd07995">
    <property type="entry name" value="TPK"/>
    <property type="match status" value="1"/>
</dbReference>
<dbReference type="RefSeq" id="XP_017774131.1">
    <property type="nucleotide sequence ID" value="XM_017918642.1"/>
</dbReference>
<name>A0ABM1MHT1_NICVS</name>
<keyword evidence="6" id="KW-1185">Reference proteome</keyword>
<keyword evidence="1" id="KW-0808">Transferase</keyword>
<dbReference type="Pfam" id="PF04265">
    <property type="entry name" value="TPK_B1_binding"/>
    <property type="match status" value="1"/>
</dbReference>
<dbReference type="InterPro" id="IPR007373">
    <property type="entry name" value="Thiamin_PyroPKinase_B1-bd"/>
</dbReference>
<organism evidence="6 7">
    <name type="scientific">Nicrophorus vespilloides</name>
    <name type="common">Boreal carrion beetle</name>
    <dbReference type="NCBI Taxonomy" id="110193"/>
    <lineage>
        <taxon>Eukaryota</taxon>
        <taxon>Metazoa</taxon>
        <taxon>Ecdysozoa</taxon>
        <taxon>Arthropoda</taxon>
        <taxon>Hexapoda</taxon>
        <taxon>Insecta</taxon>
        <taxon>Pterygota</taxon>
        <taxon>Neoptera</taxon>
        <taxon>Endopterygota</taxon>
        <taxon>Coleoptera</taxon>
        <taxon>Polyphaga</taxon>
        <taxon>Staphyliniformia</taxon>
        <taxon>Silphidae</taxon>
        <taxon>Nicrophorinae</taxon>
        <taxon>Nicrophorus</taxon>
    </lineage>
</organism>
<evidence type="ECO:0000313" key="6">
    <source>
        <dbReference type="Proteomes" id="UP000695000"/>
    </source>
</evidence>
<evidence type="ECO:0000256" key="1">
    <source>
        <dbReference type="ARBA" id="ARBA00022679"/>
    </source>
</evidence>
<evidence type="ECO:0000256" key="3">
    <source>
        <dbReference type="ARBA" id="ARBA00022777"/>
    </source>
</evidence>
<evidence type="ECO:0000259" key="5">
    <source>
        <dbReference type="SMART" id="SM00983"/>
    </source>
</evidence>
<dbReference type="GeneID" id="108560922"/>
<feature type="domain" description="Thiamin pyrophosphokinase thiamin-binding" evidence="5">
    <location>
        <begin position="174"/>
        <end position="242"/>
    </location>
</feature>
<dbReference type="PANTHER" id="PTHR13622">
    <property type="entry name" value="THIAMIN PYROPHOSPHOKINASE"/>
    <property type="match status" value="1"/>
</dbReference>
<protein>
    <submittedName>
        <fullName evidence="7">Thiamin pyrophosphokinase 1</fullName>
    </submittedName>
</protein>
<gene>
    <name evidence="7" type="primary">LOC108560922</name>
</gene>
<keyword evidence="2" id="KW-0547">Nucleotide-binding</keyword>
<dbReference type="SUPFAM" id="SSF63999">
    <property type="entry name" value="Thiamin pyrophosphokinase, catalytic domain"/>
    <property type="match status" value="1"/>
</dbReference>
<sequence length="255" mass="29195">MSKIQKWNPWQLILDKDKETCKDYGVVVLNRPMNYDSEYIIFKIWSNAKIRVTVDGGTDRWITYTKPRQIQKLPHPDLITGDMDSISRLAVSKFANLSKIIPTPDQNETDFTKALLEVQKLMDLKNILVLTETSGRLDQILSNVNTLYKAKKFMPQTNVYLVCPDSVSWLLDEGEHSIKIPAQLRKDKVWCGLIPIGGACRVTTTGLKWNLKNSLMEFGQLVSTSNTYSDDEEVTVQTDRTILWTMGVEKYESLL</sequence>
<dbReference type="Gene3D" id="3.40.50.10240">
    <property type="entry name" value="Thiamin pyrophosphokinase, catalytic domain"/>
    <property type="match status" value="1"/>
</dbReference>
<dbReference type="Pfam" id="PF04263">
    <property type="entry name" value="TPK_catalytic"/>
    <property type="match status" value="1"/>
</dbReference>
<dbReference type="PANTHER" id="PTHR13622:SF8">
    <property type="entry name" value="THIAMIN PYROPHOSPHOKINASE 1"/>
    <property type="match status" value="1"/>
</dbReference>